<evidence type="ECO:0000259" key="3">
    <source>
        <dbReference type="PROSITE" id="PS50943"/>
    </source>
</evidence>
<feature type="transmembrane region" description="Helical" evidence="2">
    <location>
        <begin position="97"/>
        <end position="117"/>
    </location>
</feature>
<dbReference type="Proteomes" id="UP000307999">
    <property type="component" value="Unassembled WGS sequence"/>
</dbReference>
<dbReference type="PROSITE" id="PS50943">
    <property type="entry name" value="HTH_CROC1"/>
    <property type="match status" value="1"/>
</dbReference>
<dbReference type="InterPro" id="IPR010982">
    <property type="entry name" value="Lambda_DNA-bd_dom_sf"/>
</dbReference>
<dbReference type="AlphaFoldDB" id="A0A4U1B309"/>
<accession>A0A4U1B309</accession>
<dbReference type="PANTHER" id="PTHR46797:SF1">
    <property type="entry name" value="METHYLPHOSPHONATE SYNTHASE"/>
    <property type="match status" value="1"/>
</dbReference>
<dbReference type="GO" id="GO:0005829">
    <property type="term" value="C:cytosol"/>
    <property type="evidence" value="ECO:0007669"/>
    <property type="project" value="TreeGrafter"/>
</dbReference>
<dbReference type="OrthoDB" id="6193561at2"/>
<keyword evidence="2" id="KW-0812">Transmembrane</keyword>
<evidence type="ECO:0000313" key="4">
    <source>
        <dbReference type="EMBL" id="TKB43992.1"/>
    </source>
</evidence>
<dbReference type="CDD" id="cd00093">
    <property type="entry name" value="HTH_XRE"/>
    <property type="match status" value="1"/>
</dbReference>
<dbReference type="Gene3D" id="1.10.260.40">
    <property type="entry name" value="lambda repressor-like DNA-binding domains"/>
    <property type="match status" value="1"/>
</dbReference>
<keyword evidence="2" id="KW-0472">Membrane</keyword>
<evidence type="ECO:0000256" key="1">
    <source>
        <dbReference type="ARBA" id="ARBA00023125"/>
    </source>
</evidence>
<dbReference type="InterPro" id="IPR050807">
    <property type="entry name" value="TransReg_Diox_bact_type"/>
</dbReference>
<dbReference type="PANTHER" id="PTHR46797">
    <property type="entry name" value="HTH-TYPE TRANSCRIPTIONAL REGULATOR"/>
    <property type="match status" value="1"/>
</dbReference>
<keyword evidence="5" id="KW-1185">Reference proteome</keyword>
<comment type="caution">
    <text evidence="4">The sequence shown here is derived from an EMBL/GenBank/DDBJ whole genome shotgun (WGS) entry which is preliminary data.</text>
</comment>
<evidence type="ECO:0000256" key="2">
    <source>
        <dbReference type="SAM" id="Phobius"/>
    </source>
</evidence>
<dbReference type="GO" id="GO:0003677">
    <property type="term" value="F:DNA binding"/>
    <property type="evidence" value="ECO:0007669"/>
    <property type="project" value="UniProtKB-KW"/>
</dbReference>
<dbReference type="SMART" id="SM00530">
    <property type="entry name" value="HTH_XRE"/>
    <property type="match status" value="1"/>
</dbReference>
<dbReference type="EMBL" id="SWDB01000032">
    <property type="protein sequence ID" value="TKB43992.1"/>
    <property type="molecule type" value="Genomic_DNA"/>
</dbReference>
<feature type="transmembrane region" description="Helical" evidence="2">
    <location>
        <begin position="214"/>
        <end position="233"/>
    </location>
</feature>
<evidence type="ECO:0000313" key="5">
    <source>
        <dbReference type="Proteomes" id="UP000307999"/>
    </source>
</evidence>
<dbReference type="SUPFAM" id="SSF47413">
    <property type="entry name" value="lambda repressor-like DNA-binding domains"/>
    <property type="match status" value="1"/>
</dbReference>
<gene>
    <name evidence="4" type="ORF">E8M12_13545</name>
</gene>
<dbReference type="GO" id="GO:0003700">
    <property type="term" value="F:DNA-binding transcription factor activity"/>
    <property type="evidence" value="ECO:0007669"/>
    <property type="project" value="TreeGrafter"/>
</dbReference>
<dbReference type="Pfam" id="PF01381">
    <property type="entry name" value="HTH_3"/>
    <property type="match status" value="1"/>
</dbReference>
<proteinExistence type="predicted"/>
<name>A0A4U1B309_9GAMM</name>
<dbReference type="RefSeq" id="WP_136736795.1">
    <property type="nucleotide sequence ID" value="NZ_SWDB01000032.1"/>
</dbReference>
<dbReference type="InterPro" id="IPR001387">
    <property type="entry name" value="Cro/C1-type_HTH"/>
</dbReference>
<reference evidence="4 5" key="1">
    <citation type="submission" date="2019-04" db="EMBL/GenBank/DDBJ databases">
        <title>Thalassotalea guangxiensis sp. nov., isolated from sediment of the coastal wetland.</title>
        <authorList>
            <person name="Zheng S."/>
            <person name="Zhang D."/>
        </authorList>
    </citation>
    <scope>NUCLEOTIDE SEQUENCE [LARGE SCALE GENOMIC DNA]</scope>
    <source>
        <strain evidence="4 5">ZS-4</strain>
    </source>
</reference>
<protein>
    <submittedName>
        <fullName evidence="4">Helix-turn-helix transcriptional regulator</fullName>
    </submittedName>
</protein>
<sequence>MTLGTLIKQTRQEKQLSQPQLSEMAGIEQSYLSKLENDKSLPSDEILTSILNALDLTLTQLLDSISSPAELRRLQQVPLISQRLVVNQRQSIKSRRIYLTLCALLCAFAVAMFYAGYNGNIFTETRYQYMSHGILQDGENPDVFTKSAHQLVNRNDPEFESKVENLRVSIEQRRFRDYLYLDEFVGDLLIRNSEDGRRAYHYREPVQQERTINGWLQAVGVFLLVLSLLGFLLERRLIRHHV</sequence>
<organism evidence="4 5">
    <name type="scientific">Thalassotalea mangrovi</name>
    <dbReference type="NCBI Taxonomy" id="2572245"/>
    <lineage>
        <taxon>Bacteria</taxon>
        <taxon>Pseudomonadati</taxon>
        <taxon>Pseudomonadota</taxon>
        <taxon>Gammaproteobacteria</taxon>
        <taxon>Alteromonadales</taxon>
        <taxon>Colwelliaceae</taxon>
        <taxon>Thalassotalea</taxon>
    </lineage>
</organism>
<feature type="domain" description="HTH cro/C1-type" evidence="3">
    <location>
        <begin position="7"/>
        <end position="61"/>
    </location>
</feature>
<keyword evidence="1" id="KW-0238">DNA-binding</keyword>
<keyword evidence="2" id="KW-1133">Transmembrane helix</keyword>